<dbReference type="InterPro" id="IPR036689">
    <property type="entry name" value="ESAT-6-like_sf"/>
</dbReference>
<evidence type="ECO:0000313" key="4">
    <source>
        <dbReference type="Proteomes" id="UP000467201"/>
    </source>
</evidence>
<accession>A0A1X1TK10</accession>
<dbReference type="GO" id="GO:0009306">
    <property type="term" value="P:protein secretion"/>
    <property type="evidence" value="ECO:0007669"/>
    <property type="project" value="InterPro"/>
</dbReference>
<dbReference type="Proteomes" id="UP000193564">
    <property type="component" value="Unassembled WGS sequence"/>
</dbReference>
<dbReference type="InterPro" id="IPR022536">
    <property type="entry name" value="EspC"/>
</dbReference>
<reference evidence="1 4" key="2">
    <citation type="journal article" date="2019" name="Emerg. Microbes Infect.">
        <title>Comprehensive subspecies identification of 175 nontuberculous mycobacteria species based on 7547 genomic profiles.</title>
        <authorList>
            <person name="Matsumoto Y."/>
            <person name="Kinjo T."/>
            <person name="Motooka D."/>
            <person name="Nabeya D."/>
            <person name="Jung N."/>
            <person name="Uechi K."/>
            <person name="Horii T."/>
            <person name="Iida T."/>
            <person name="Fujita J."/>
            <person name="Nakamura S."/>
        </authorList>
    </citation>
    <scope>NUCLEOTIDE SEQUENCE [LARGE SCALE GENOMIC DNA]</scope>
    <source>
        <strain evidence="1 4">JCM 12405</strain>
    </source>
</reference>
<reference evidence="1" key="3">
    <citation type="submission" date="2020-02" db="EMBL/GenBank/DDBJ databases">
        <authorList>
            <person name="Matsumoto Y."/>
            <person name="Motooka D."/>
            <person name="Nakamura S."/>
        </authorList>
    </citation>
    <scope>NUCLEOTIDE SEQUENCE</scope>
    <source>
        <strain evidence="1">JCM 12405</strain>
    </source>
</reference>
<name>A0A1X1TK10_9MYCO</name>
<dbReference type="Proteomes" id="UP000467201">
    <property type="component" value="Chromosome"/>
</dbReference>
<protein>
    <recommendedName>
        <fullName evidence="5">ESX-1 secretion-associated protein</fullName>
    </recommendedName>
</protein>
<sequence>MRTPGEPLTVDPGELHQTAGQLDTHASGFGAAYQAAQARAGKVALGSGLASAGLPGMLAAWAADATRYGAQFAKHAKGHRDAADAYVRTDTHGAGTIDDAVPRS</sequence>
<dbReference type="STRING" id="126673.AWC01_02075"/>
<dbReference type="KEGG" id="mdr:MDOR_23290"/>
<keyword evidence="3" id="KW-1185">Reference proteome</keyword>
<dbReference type="RefSeq" id="WP_085187612.1">
    <property type="nucleotide sequence ID" value="NZ_AP022605.1"/>
</dbReference>
<evidence type="ECO:0008006" key="5">
    <source>
        <dbReference type="Google" id="ProtNLM"/>
    </source>
</evidence>
<organism evidence="2 3">
    <name type="scientific">Mycolicibacterium doricum</name>
    <dbReference type="NCBI Taxonomy" id="126673"/>
    <lineage>
        <taxon>Bacteria</taxon>
        <taxon>Bacillati</taxon>
        <taxon>Actinomycetota</taxon>
        <taxon>Actinomycetes</taxon>
        <taxon>Mycobacteriales</taxon>
        <taxon>Mycobacteriaceae</taxon>
        <taxon>Mycolicibacterium</taxon>
    </lineage>
</organism>
<proteinExistence type="predicted"/>
<evidence type="ECO:0000313" key="1">
    <source>
        <dbReference type="EMBL" id="BBZ08160.1"/>
    </source>
</evidence>
<gene>
    <name evidence="2" type="ORF">AWC01_02075</name>
    <name evidence="1" type="ORF">MDOR_23290</name>
</gene>
<evidence type="ECO:0000313" key="2">
    <source>
        <dbReference type="EMBL" id="ORV44870.1"/>
    </source>
</evidence>
<dbReference type="EMBL" id="AP022605">
    <property type="protein sequence ID" value="BBZ08160.1"/>
    <property type="molecule type" value="Genomic_DNA"/>
</dbReference>
<reference evidence="2 3" key="1">
    <citation type="submission" date="2016-01" db="EMBL/GenBank/DDBJ databases">
        <title>The new phylogeny of the genus Mycobacterium.</title>
        <authorList>
            <person name="Tarcisio F."/>
            <person name="Conor M."/>
            <person name="Antonella G."/>
            <person name="Elisabetta G."/>
            <person name="Giulia F.S."/>
            <person name="Sara T."/>
            <person name="Anna F."/>
            <person name="Clotilde B."/>
            <person name="Roberto B."/>
            <person name="Veronica D.S."/>
            <person name="Fabio R."/>
            <person name="Monica P."/>
            <person name="Olivier J."/>
            <person name="Enrico T."/>
            <person name="Nicola S."/>
        </authorList>
    </citation>
    <scope>NUCLEOTIDE SEQUENCE [LARGE SCALE GENOMIC DNA]</scope>
    <source>
        <strain evidence="2 3">DSM 44339</strain>
    </source>
</reference>
<dbReference type="OrthoDB" id="4630564at2"/>
<dbReference type="SUPFAM" id="SSF140453">
    <property type="entry name" value="EsxAB dimer-like"/>
    <property type="match status" value="1"/>
</dbReference>
<dbReference type="AlphaFoldDB" id="A0A1X1TK10"/>
<dbReference type="EMBL" id="LQOS01000010">
    <property type="protein sequence ID" value="ORV44870.1"/>
    <property type="molecule type" value="Genomic_DNA"/>
</dbReference>
<dbReference type="Pfam" id="PF10824">
    <property type="entry name" value="T7SS_ESX_EspC"/>
    <property type="match status" value="1"/>
</dbReference>
<evidence type="ECO:0000313" key="3">
    <source>
        <dbReference type="Proteomes" id="UP000193564"/>
    </source>
</evidence>